<dbReference type="SMART" id="SM00849">
    <property type="entry name" value="Lactamase_B"/>
    <property type="match status" value="1"/>
</dbReference>
<dbReference type="InterPro" id="IPR036866">
    <property type="entry name" value="RibonucZ/Hydroxyglut_hydro"/>
</dbReference>
<dbReference type="Proteomes" id="UP000196710">
    <property type="component" value="Chromosome"/>
</dbReference>
<name>A0A1Z2XNT3_9FIRM</name>
<reference evidence="4" key="2">
    <citation type="submission" date="2017-05" db="EMBL/GenBank/DDBJ databases">
        <title>Improved OligoMM genomes.</title>
        <authorList>
            <person name="Garzetti D."/>
        </authorList>
    </citation>
    <scope>NUCLEOTIDE SEQUENCE [LARGE SCALE GENOMIC DNA]</scope>
    <source>
        <strain evidence="4">KB18</strain>
    </source>
</reference>
<evidence type="ECO:0000313" key="3">
    <source>
        <dbReference type="EMBL" id="QQR29379.1"/>
    </source>
</evidence>
<organism evidence="3 5">
    <name type="scientific">Acutalibacter muris</name>
    <dbReference type="NCBI Taxonomy" id="1796620"/>
    <lineage>
        <taxon>Bacteria</taxon>
        <taxon>Bacillati</taxon>
        <taxon>Bacillota</taxon>
        <taxon>Clostridia</taxon>
        <taxon>Eubacteriales</taxon>
        <taxon>Acutalibacteraceae</taxon>
        <taxon>Acutalibacter</taxon>
    </lineage>
</organism>
<dbReference type="AlphaFoldDB" id="A0A1Z2XNT3"/>
<evidence type="ECO:0000313" key="2">
    <source>
        <dbReference type="EMBL" id="ASB40090.1"/>
    </source>
</evidence>
<protein>
    <submittedName>
        <fullName evidence="3">MBL fold metallo-hydrolase</fullName>
    </submittedName>
</protein>
<dbReference type="KEGG" id="amur:ADH66_05095"/>
<reference evidence="2" key="1">
    <citation type="journal article" date="2017" name="Genome Announc.">
        <title>High-Quality Whole-Genome Sequences of the Oligo-Mouse-Microbiota Bacterial Community.</title>
        <authorList>
            <person name="Garzetti D."/>
            <person name="Brugiroux S."/>
            <person name="Bunk B."/>
            <person name="Pukall R."/>
            <person name="McCoy K.D."/>
            <person name="Macpherson A.J."/>
            <person name="Stecher B."/>
        </authorList>
    </citation>
    <scope>NUCLEOTIDE SEQUENCE</scope>
    <source>
        <strain evidence="2">KB18</strain>
    </source>
</reference>
<evidence type="ECO:0000313" key="4">
    <source>
        <dbReference type="Proteomes" id="UP000196710"/>
    </source>
</evidence>
<dbReference type="Pfam" id="PF00753">
    <property type="entry name" value="Lactamase_B"/>
    <property type="match status" value="1"/>
</dbReference>
<gene>
    <name evidence="2" type="ORF">ADH66_05095</name>
    <name evidence="3" type="ORF">I5Q82_15165</name>
</gene>
<dbReference type="InterPro" id="IPR001279">
    <property type="entry name" value="Metallo-B-lactamas"/>
</dbReference>
<accession>A0A1Z2XNT3</accession>
<dbReference type="InterPro" id="IPR050855">
    <property type="entry name" value="NDM-1-like"/>
</dbReference>
<evidence type="ECO:0000313" key="5">
    <source>
        <dbReference type="Proteomes" id="UP000596035"/>
    </source>
</evidence>
<sequence length="284" mass="31414">MYESKFFKARKIYDNVTLITGLGGEQAFLLEGSEKALLIDGLSGVGSLKAFVRELTELPVTLVNTHGHVDHIGADFEYKEVYLAPDDIWLMYAHSDMEMRLGFAKSGAMFAPLPTEPKLSDVTVPGPVKTLPIKDGDIFDLGGVKLEAIAVPGHTRGTVVFLDRDRRVVYSGDACNRNTLVYGEESASIEEFKESLLRFKKFQPAFDGLWGGHGGALEQPEIIDSAITLCDEIMAGTDDAVEAVGFTGKACWYAKEKDQYYRRLDGGTANIAYSKERIWRKDIQ</sequence>
<keyword evidence="4" id="KW-1185">Reference proteome</keyword>
<evidence type="ECO:0000259" key="1">
    <source>
        <dbReference type="SMART" id="SM00849"/>
    </source>
</evidence>
<dbReference type="PANTHER" id="PTHR42951:SF22">
    <property type="entry name" value="METALLO BETA-LACTAMASE SUPERFAMILY LIPOPROTEIN"/>
    <property type="match status" value="1"/>
</dbReference>
<dbReference type="Proteomes" id="UP000596035">
    <property type="component" value="Chromosome"/>
</dbReference>
<feature type="domain" description="Metallo-beta-lactamase" evidence="1">
    <location>
        <begin position="24"/>
        <end position="213"/>
    </location>
</feature>
<dbReference type="RefSeq" id="WP_066534850.1">
    <property type="nucleotide sequence ID" value="NZ_CP021422.1"/>
</dbReference>
<dbReference type="SUPFAM" id="SSF56281">
    <property type="entry name" value="Metallo-hydrolase/oxidoreductase"/>
    <property type="match status" value="1"/>
</dbReference>
<dbReference type="Gene3D" id="3.60.15.10">
    <property type="entry name" value="Ribonuclease Z/Hydroxyacylglutathione hydrolase-like"/>
    <property type="match status" value="1"/>
</dbReference>
<dbReference type="PANTHER" id="PTHR42951">
    <property type="entry name" value="METALLO-BETA-LACTAMASE DOMAIN-CONTAINING"/>
    <property type="match status" value="1"/>
</dbReference>
<dbReference type="EMBL" id="CP065321">
    <property type="protein sequence ID" value="QQR29379.1"/>
    <property type="molecule type" value="Genomic_DNA"/>
</dbReference>
<proteinExistence type="predicted"/>
<dbReference type="EMBL" id="CP021422">
    <property type="protein sequence ID" value="ASB40090.1"/>
    <property type="molecule type" value="Genomic_DNA"/>
</dbReference>
<reference evidence="3 5" key="3">
    <citation type="submission" date="2020-11" db="EMBL/GenBank/DDBJ databases">
        <title>Closed and high quality bacterial genomes of the OMM12 community.</title>
        <authorList>
            <person name="Marbouty M."/>
            <person name="Lamy-Besnier Q."/>
            <person name="Debarbieux L."/>
            <person name="Koszul R."/>
        </authorList>
    </citation>
    <scope>NUCLEOTIDE SEQUENCE [LARGE SCALE GENOMIC DNA]</scope>
    <source>
        <strain evidence="3 5">KB18</strain>
    </source>
</reference>